<organism evidence="1 2">
    <name type="scientific">Striga asiatica</name>
    <name type="common">Asiatic witchweed</name>
    <name type="synonym">Buchnera asiatica</name>
    <dbReference type="NCBI Taxonomy" id="4170"/>
    <lineage>
        <taxon>Eukaryota</taxon>
        <taxon>Viridiplantae</taxon>
        <taxon>Streptophyta</taxon>
        <taxon>Embryophyta</taxon>
        <taxon>Tracheophyta</taxon>
        <taxon>Spermatophyta</taxon>
        <taxon>Magnoliopsida</taxon>
        <taxon>eudicotyledons</taxon>
        <taxon>Gunneridae</taxon>
        <taxon>Pentapetalae</taxon>
        <taxon>asterids</taxon>
        <taxon>lamiids</taxon>
        <taxon>Lamiales</taxon>
        <taxon>Orobanchaceae</taxon>
        <taxon>Buchnereae</taxon>
        <taxon>Striga</taxon>
    </lineage>
</organism>
<comment type="caution">
    <text evidence="1">The sequence shown here is derived from an EMBL/GenBank/DDBJ whole genome shotgun (WGS) entry which is preliminary data.</text>
</comment>
<protein>
    <submittedName>
        <fullName evidence="1">Maturase K</fullName>
    </submittedName>
</protein>
<evidence type="ECO:0000313" key="1">
    <source>
        <dbReference type="EMBL" id="GER43638.1"/>
    </source>
</evidence>
<dbReference type="EMBL" id="BKCP01006704">
    <property type="protein sequence ID" value="GER43638.1"/>
    <property type="molecule type" value="Genomic_DNA"/>
</dbReference>
<accession>A0A5A7QF81</accession>
<dbReference type="AlphaFoldDB" id="A0A5A7QF81"/>
<sequence>MQRSNVCSPKCTPNRPMIENVKVVAQHVPSCDQLADIFNKPLSFQFFTQLRISLGVCVITSLELREPVKQTHNMQRSNVLQSKVHSKAAHAAHGYFQLLNYSVYMEFM</sequence>
<dbReference type="Proteomes" id="UP000325081">
    <property type="component" value="Unassembled WGS sequence"/>
</dbReference>
<dbReference type="OrthoDB" id="7456123at2759"/>
<reference evidence="2" key="1">
    <citation type="journal article" date="2019" name="Curr. Biol.">
        <title>Genome Sequence of Striga asiatica Provides Insight into the Evolution of Plant Parasitism.</title>
        <authorList>
            <person name="Yoshida S."/>
            <person name="Kim S."/>
            <person name="Wafula E.K."/>
            <person name="Tanskanen J."/>
            <person name="Kim Y.M."/>
            <person name="Honaas L."/>
            <person name="Yang Z."/>
            <person name="Spallek T."/>
            <person name="Conn C.E."/>
            <person name="Ichihashi Y."/>
            <person name="Cheong K."/>
            <person name="Cui S."/>
            <person name="Der J.P."/>
            <person name="Gundlach H."/>
            <person name="Jiao Y."/>
            <person name="Hori C."/>
            <person name="Ishida J.K."/>
            <person name="Kasahara H."/>
            <person name="Kiba T."/>
            <person name="Kim M.S."/>
            <person name="Koo N."/>
            <person name="Laohavisit A."/>
            <person name="Lee Y.H."/>
            <person name="Lumba S."/>
            <person name="McCourt P."/>
            <person name="Mortimer J.C."/>
            <person name="Mutuku J.M."/>
            <person name="Nomura T."/>
            <person name="Sasaki-Sekimoto Y."/>
            <person name="Seto Y."/>
            <person name="Wang Y."/>
            <person name="Wakatake T."/>
            <person name="Sakakibara H."/>
            <person name="Demura T."/>
            <person name="Yamaguchi S."/>
            <person name="Yoneyama K."/>
            <person name="Manabe R.I."/>
            <person name="Nelson D.C."/>
            <person name="Schulman A.H."/>
            <person name="Timko M.P."/>
            <person name="dePamphilis C.W."/>
            <person name="Choi D."/>
            <person name="Shirasu K."/>
        </authorList>
    </citation>
    <scope>NUCLEOTIDE SEQUENCE [LARGE SCALE GENOMIC DNA]</scope>
    <source>
        <strain evidence="2">cv. UVA1</strain>
    </source>
</reference>
<name>A0A5A7QF81_STRAF</name>
<proteinExistence type="predicted"/>
<evidence type="ECO:0000313" key="2">
    <source>
        <dbReference type="Proteomes" id="UP000325081"/>
    </source>
</evidence>
<gene>
    <name evidence="1" type="ORF">STAS_20503</name>
</gene>
<keyword evidence="2" id="KW-1185">Reference proteome</keyword>